<dbReference type="AlphaFoldDB" id="A0A346XRY0"/>
<gene>
    <name evidence="3" type="ORF">DVS28_a0270</name>
</gene>
<dbReference type="OrthoDB" id="3201900at2"/>
<sequence>MLQDLIHIPHEVHKSDFVMALKDGVTQADATLDAYVVTPQLAECFDEALSLITSAVSEGSSKGTYLHGSFGSGKSHFMAVLHLLLQGNDSARSRPELAPVITKHDARLDGLKFLQIPYRLIGAESLEQAVLGGYVDHVTTLHPEAKLPAVFAGDQILADAKEMRGRLGDKAFFEALGGSGEDDDGFGDFAAGWSPDDFDRAVADGPSTTEGRRLIADLVATIFTAYRRQGDMVDLDTGLSAISQHAKQLGYDGLVLFLDELILWLATKLAIPGFVQFEASKLATLVESSKADRPAPIISFIARQRDLTDFTGVGLTGASQTSLSEQLKHISGRFSVIELADKNLPEIVSKRLLKPKGEAEAQQLEESFNRVWEQAKASRDTLITSHGDQDDFRRVYPFSPALVETLVAVSGYLQRERTALRLLLQLLVDKRETLQVGDLVPLGDLWDQVSGEDSFSPQLKVHFDRARALYRRLRTNLLEEHGVDEEHVKGLPDTHAFRRDDRLVKTLLLSALVPEVEPLRNLTVSRLAALNHGTIATPIPGQERTVVLGQLTKWAAEVPEIRIEDGQDPQVSLKLTGVDTTAILDQARNVDSTGARRAKIKELLASGFAITLDSSLLPTRYQWVWRGSKREVEIKFGNIRDRGDLPDGELHARDVPRLVVDFPFDEHGFTPADDRARVQELQQEGTRSATVCWLPLFLTEKAGQLLGDLVVVDHVLNGDRFESYTTNLSPQDRSEARTLLRNQADTLRTRMRIILQQAYGLTTPDADLVQTDLSPGEQFPTLDPTLTVRPPTSGNLTAALPEVLDQLMAHQHPKHPEFDNEVRIGDLKTCLSLIEKAVSQPNMRLDNIGSSDRKSMRTVLGPLKVATTGEAHLVMDQHWREHFHRKQAEEAGPVTVGRLREWIDQPDSWGLDTRVQNLVICAFALMDDRVMVHGDQPVQPAVDRLDDAVELRTQVLPSKEEWDAARPKAAAIFGATAAPLLSAAGVANLVAQVRAEAAPHRDAATQLLSQLHHHAEALGITTGSDRLRTAKAVTDLLTALAGGEDHTAIAVLAACDVPTSAEAMGTSLKSAERVSARLERMNTGLIASATSLGGDHATAARSIAETLSAKASRDELATSLATAIDDAERAATDLLGRAAQGAVPPGSTAPVVEPQPKPVIEAPQIDVGGERLPRHGSREVVGAADSRALLQHLLAEADDLIELQVRWKKADGE</sequence>
<feature type="domain" description="ATPase PglY C-terminal" evidence="2">
    <location>
        <begin position="968"/>
        <end position="1139"/>
    </location>
</feature>
<keyword evidence="4" id="KW-1185">Reference proteome</keyword>
<name>A0A346XRY0_9ACTN</name>
<evidence type="ECO:0000259" key="2">
    <source>
        <dbReference type="Pfam" id="PF26382"/>
    </source>
</evidence>
<dbReference type="InterPro" id="IPR058748">
    <property type="entry name" value="PglY_5th"/>
</dbReference>
<evidence type="ECO:0000313" key="3">
    <source>
        <dbReference type="EMBL" id="AXV04977.1"/>
    </source>
</evidence>
<protein>
    <submittedName>
        <fullName evidence="3">Bacteriophage (PhiC31) resistance protein PglY</fullName>
    </submittedName>
</protein>
<dbReference type="Proteomes" id="UP000264006">
    <property type="component" value="Chromosome"/>
</dbReference>
<reference evidence="3 4" key="1">
    <citation type="submission" date="2018-09" db="EMBL/GenBank/DDBJ databases">
        <title>Complete genome sequence of Euzebya sp. DY32-46 isolated from seawater of Pacific Ocean.</title>
        <authorList>
            <person name="Xu L."/>
            <person name="Wu Y.-H."/>
            <person name="Xu X.-W."/>
        </authorList>
    </citation>
    <scope>NUCLEOTIDE SEQUENCE [LARGE SCALE GENOMIC DNA]</scope>
    <source>
        <strain evidence="3 4">DY32-46</strain>
    </source>
</reference>
<evidence type="ECO:0000259" key="1">
    <source>
        <dbReference type="Pfam" id="PF26381"/>
    </source>
</evidence>
<feature type="domain" description="ATPase PglY 5th" evidence="1">
    <location>
        <begin position="826"/>
        <end position="924"/>
    </location>
</feature>
<accession>A0A346XRY0</accession>
<dbReference type="Pfam" id="PF26381">
    <property type="entry name" value="BREX_PglY_5th"/>
    <property type="match status" value="1"/>
</dbReference>
<dbReference type="EMBL" id="CP031165">
    <property type="protein sequence ID" value="AXV04977.1"/>
    <property type="molecule type" value="Genomic_DNA"/>
</dbReference>
<organism evidence="3 4">
    <name type="scientific">Euzebya pacifica</name>
    <dbReference type="NCBI Taxonomy" id="1608957"/>
    <lineage>
        <taxon>Bacteria</taxon>
        <taxon>Bacillati</taxon>
        <taxon>Actinomycetota</taxon>
        <taxon>Nitriliruptoria</taxon>
        <taxon>Euzebyales</taxon>
    </lineage>
</organism>
<dbReference type="Pfam" id="PF26382">
    <property type="entry name" value="BREX_PglY_6th"/>
    <property type="match status" value="1"/>
</dbReference>
<evidence type="ECO:0000313" key="4">
    <source>
        <dbReference type="Proteomes" id="UP000264006"/>
    </source>
</evidence>
<proteinExistence type="predicted"/>
<dbReference type="InterPro" id="IPR058747">
    <property type="entry name" value="PglY_C"/>
</dbReference>
<dbReference type="KEGG" id="euz:DVS28_a0270"/>